<dbReference type="EC" id="4.1.2.4" evidence="2"/>
<evidence type="ECO:0000313" key="9">
    <source>
        <dbReference type="EMBL" id="KAK5692063.1"/>
    </source>
</evidence>
<comment type="catalytic activity">
    <reaction evidence="7">
        <text>2-deoxy-D-ribose 5-phosphate = D-glyceraldehyde 3-phosphate + acetaldehyde</text>
        <dbReference type="Rhea" id="RHEA:12821"/>
        <dbReference type="ChEBI" id="CHEBI:15343"/>
        <dbReference type="ChEBI" id="CHEBI:59776"/>
        <dbReference type="ChEBI" id="CHEBI:62877"/>
        <dbReference type="EC" id="4.1.2.4"/>
    </reaction>
</comment>
<evidence type="ECO:0000313" key="10">
    <source>
        <dbReference type="Proteomes" id="UP001310594"/>
    </source>
</evidence>
<dbReference type="InterPro" id="IPR002915">
    <property type="entry name" value="DeoC/FbaB/LacD_aldolase"/>
</dbReference>
<keyword evidence="5" id="KW-0704">Schiff base</keyword>
<dbReference type="FunFam" id="3.20.20.70:FF:000044">
    <property type="entry name" value="Deoxyribose-phosphate aldolase"/>
    <property type="match status" value="1"/>
</dbReference>
<keyword evidence="3" id="KW-0963">Cytoplasm</keyword>
<keyword evidence="4" id="KW-0456">Lyase</keyword>
<evidence type="ECO:0000256" key="7">
    <source>
        <dbReference type="ARBA" id="ARBA00048791"/>
    </source>
</evidence>
<organism evidence="9 10">
    <name type="scientific">Elasticomyces elasticus</name>
    <dbReference type="NCBI Taxonomy" id="574655"/>
    <lineage>
        <taxon>Eukaryota</taxon>
        <taxon>Fungi</taxon>
        <taxon>Dikarya</taxon>
        <taxon>Ascomycota</taxon>
        <taxon>Pezizomycotina</taxon>
        <taxon>Dothideomycetes</taxon>
        <taxon>Dothideomycetidae</taxon>
        <taxon>Mycosphaerellales</taxon>
        <taxon>Teratosphaeriaceae</taxon>
        <taxon>Elasticomyces</taxon>
    </lineage>
</organism>
<evidence type="ECO:0000256" key="8">
    <source>
        <dbReference type="SAM" id="MobiDB-lite"/>
    </source>
</evidence>
<dbReference type="CDD" id="cd00959">
    <property type="entry name" value="DeoC"/>
    <property type="match status" value="1"/>
</dbReference>
<name>A0AAN7VYV2_9PEZI</name>
<dbReference type="Gene3D" id="3.20.20.70">
    <property type="entry name" value="Aldolase class I"/>
    <property type="match status" value="1"/>
</dbReference>
<evidence type="ECO:0000256" key="4">
    <source>
        <dbReference type="ARBA" id="ARBA00023239"/>
    </source>
</evidence>
<dbReference type="PANTHER" id="PTHR10889:SF1">
    <property type="entry name" value="DEOXYRIBOSE-PHOSPHATE ALDOLASE"/>
    <property type="match status" value="1"/>
</dbReference>
<gene>
    <name evidence="9" type="ORF">LTR97_011236</name>
</gene>
<reference evidence="9" key="1">
    <citation type="submission" date="2023-08" db="EMBL/GenBank/DDBJ databases">
        <title>Black Yeasts Isolated from many extreme environments.</title>
        <authorList>
            <person name="Coleine C."/>
            <person name="Stajich J.E."/>
            <person name="Selbmann L."/>
        </authorList>
    </citation>
    <scope>NUCLEOTIDE SEQUENCE</scope>
    <source>
        <strain evidence="9">CCFEE 5810</strain>
    </source>
</reference>
<dbReference type="InterPro" id="IPR013785">
    <property type="entry name" value="Aldolase_TIM"/>
</dbReference>
<feature type="region of interest" description="Disordered" evidence="8">
    <location>
        <begin position="291"/>
        <end position="321"/>
    </location>
</feature>
<dbReference type="PANTHER" id="PTHR10889">
    <property type="entry name" value="DEOXYRIBOSE-PHOSPHATE ALDOLASE"/>
    <property type="match status" value="1"/>
</dbReference>
<dbReference type="EMBL" id="JAVRQU010000020">
    <property type="protein sequence ID" value="KAK5692063.1"/>
    <property type="molecule type" value="Genomic_DNA"/>
</dbReference>
<comment type="similarity">
    <text evidence="1">Belongs to the DeoC/FbaB aldolase family. DeoC type 1 subfamily.</text>
</comment>
<evidence type="ECO:0000256" key="3">
    <source>
        <dbReference type="ARBA" id="ARBA00022490"/>
    </source>
</evidence>
<protein>
    <recommendedName>
        <fullName evidence="2">deoxyribose-phosphate aldolase</fullName>
        <ecNumber evidence="2">4.1.2.4</ecNumber>
    </recommendedName>
    <alternativeName>
        <fullName evidence="6">2-deoxy-D-ribose 5-phosphate aldolase</fullName>
    </alternativeName>
</protein>
<dbReference type="SUPFAM" id="SSF51569">
    <property type="entry name" value="Aldolase"/>
    <property type="match status" value="1"/>
</dbReference>
<dbReference type="AlphaFoldDB" id="A0AAN7VYV2"/>
<evidence type="ECO:0000256" key="2">
    <source>
        <dbReference type="ARBA" id="ARBA00012515"/>
    </source>
</evidence>
<evidence type="ECO:0000256" key="5">
    <source>
        <dbReference type="ARBA" id="ARBA00023270"/>
    </source>
</evidence>
<accession>A0AAN7VYV2</accession>
<dbReference type="GO" id="GO:0005737">
    <property type="term" value="C:cytoplasm"/>
    <property type="evidence" value="ECO:0007669"/>
    <property type="project" value="InterPro"/>
</dbReference>
<evidence type="ECO:0000256" key="6">
    <source>
        <dbReference type="ARBA" id="ARBA00032755"/>
    </source>
</evidence>
<dbReference type="Proteomes" id="UP001310594">
    <property type="component" value="Unassembled WGS sequence"/>
</dbReference>
<comment type="caution">
    <text evidence="9">The sequence shown here is derived from an EMBL/GenBank/DDBJ whole genome shotgun (WGS) entry which is preliminary data.</text>
</comment>
<evidence type="ECO:0000256" key="1">
    <source>
        <dbReference type="ARBA" id="ARBA00010936"/>
    </source>
</evidence>
<dbReference type="GO" id="GO:0009264">
    <property type="term" value="P:deoxyribonucleotide catabolic process"/>
    <property type="evidence" value="ECO:0007669"/>
    <property type="project" value="InterPro"/>
</dbReference>
<dbReference type="Pfam" id="PF01791">
    <property type="entry name" value="DeoC"/>
    <property type="match status" value="1"/>
</dbReference>
<proteinExistence type="inferred from homology"/>
<dbReference type="GO" id="GO:0016052">
    <property type="term" value="P:carbohydrate catabolic process"/>
    <property type="evidence" value="ECO:0007669"/>
    <property type="project" value="TreeGrafter"/>
</dbReference>
<dbReference type="GO" id="GO:0004139">
    <property type="term" value="F:deoxyribose-phosphate aldolase activity"/>
    <property type="evidence" value="ECO:0007669"/>
    <property type="project" value="UniProtKB-EC"/>
</dbReference>
<dbReference type="SMART" id="SM01133">
    <property type="entry name" value="DeoC"/>
    <property type="match status" value="1"/>
</dbReference>
<dbReference type="InterPro" id="IPR028581">
    <property type="entry name" value="DeoC_typeI"/>
</dbReference>
<dbReference type="HAMAP" id="MF_00114">
    <property type="entry name" value="DeoC_type1"/>
    <property type="match status" value="1"/>
</dbReference>
<dbReference type="NCBIfam" id="TIGR00126">
    <property type="entry name" value="deoC"/>
    <property type="match status" value="1"/>
</dbReference>
<sequence length="321" mass="34911">MAGGRTRALSVTTVSREHAVTEREAGAIKISTRYTDEEWAKFITEVEKDVVMSKEPYQCPNLGGPALAATIDHTLLKLDARAVQFDDLCAEARVNGFATVCVRPQWVHKCVNDLKSSNVKVASVIGFHEGTYDLLHKAQETKQALHGGASELDIVLNYEELKAGKYASVYSELATLRLQAPHPVLLKLIIETSQLDRAQIIAACTMAAAAKFDFVKTSTGFNGHGATEGHVRLMTACCERLAISTNGEGKMRVKASGGIRTIEDALKMLEAGASRLGTSGGVWIVKEAHETAEQTRSLSPPSVHDRRGSRPSLETRLFTDY</sequence>
<dbReference type="InterPro" id="IPR011343">
    <property type="entry name" value="DeoC"/>
</dbReference>